<sequence>MGRGRVERRRNVALLTLLSLSTSLVTAQSSCISLQNSTACPAFKTSSVSRGDDLKKEFPFLEYVKDTASFDDALSNYVKTTFVHDKYQILFGCGEIDLTNTTTWYARFTTTVMCNALVQKSINACSLSKDQSRSICADGCAEFAQSEAYLTSDRELCANPKDNLDSLIRADFTTCSEPLTALAGRTCINPSDNEKENCGFGTSTIGLCAYCSDTSVNSTDTCCYNSNTEQRCQGIKLPVISTTMSFDTPTGTASPSSTADPSGSGQGGSSLSGGAIAGIVVGAIAGLALLGVVLFFCIRRMKRSKGSQQGSIFNQPSPARQGPPSMTHVSQEAPQGYEVLPGGRIARMSALEGHSGDSSSQHHGKSMSATGGSMAAGYAGGRRKDSQTQSSSEFGDDSEPRMSVLRPPPSTTRRNGSLSSNSIFGTSVPQSPSSAGAASPLGVGSQQSEQLPYFKDYYSQDDIHPGDSVAVLWAYQPRASDEFALERGDMLKVVGIWDDGWATGVLVGERAEEWEARREAQRDSGVSHASGRRDSSAATSGEIKAFPLVCVCLPAHWRKTIEGDGSTETGSTSHNPYAALA</sequence>
<protein>
    <recommendedName>
        <fullName evidence="6">SH3 domain-containing protein</fullName>
    </recommendedName>
</protein>
<proteinExistence type="predicted"/>
<organism evidence="4 5">
    <name type="scientific">Clonostachys solani</name>
    <dbReference type="NCBI Taxonomy" id="160281"/>
    <lineage>
        <taxon>Eukaryota</taxon>
        <taxon>Fungi</taxon>
        <taxon>Dikarya</taxon>
        <taxon>Ascomycota</taxon>
        <taxon>Pezizomycotina</taxon>
        <taxon>Sordariomycetes</taxon>
        <taxon>Hypocreomycetidae</taxon>
        <taxon>Hypocreales</taxon>
        <taxon>Bionectriaceae</taxon>
        <taxon>Clonostachys</taxon>
    </lineage>
</organism>
<name>A0A9N9Z433_9HYPO</name>
<gene>
    <name evidence="4" type="ORF">CSOL1703_00000803</name>
</gene>
<dbReference type="EMBL" id="CABFOC020000035">
    <property type="protein sequence ID" value="CAH0048855.1"/>
    <property type="molecule type" value="Genomic_DNA"/>
</dbReference>
<dbReference type="PANTHER" id="PTHR16861">
    <property type="entry name" value="GLYCOPROTEIN 38"/>
    <property type="match status" value="1"/>
</dbReference>
<feature type="transmembrane region" description="Helical" evidence="2">
    <location>
        <begin position="275"/>
        <end position="298"/>
    </location>
</feature>
<feature type="compositionally biased region" description="Low complexity" evidence="1">
    <location>
        <begin position="247"/>
        <end position="263"/>
    </location>
</feature>
<evidence type="ECO:0008006" key="6">
    <source>
        <dbReference type="Google" id="ProtNLM"/>
    </source>
</evidence>
<feature type="compositionally biased region" description="Low complexity" evidence="1">
    <location>
        <begin position="427"/>
        <end position="444"/>
    </location>
</feature>
<evidence type="ECO:0000313" key="4">
    <source>
        <dbReference type="EMBL" id="CAH0048855.1"/>
    </source>
</evidence>
<feature type="region of interest" description="Disordered" evidence="1">
    <location>
        <begin position="562"/>
        <end position="581"/>
    </location>
</feature>
<feature type="compositionally biased region" description="Polar residues" evidence="1">
    <location>
        <begin position="566"/>
        <end position="575"/>
    </location>
</feature>
<keyword evidence="3" id="KW-0732">Signal</keyword>
<dbReference type="InterPro" id="IPR036028">
    <property type="entry name" value="SH3-like_dom_sf"/>
</dbReference>
<dbReference type="OrthoDB" id="2163411at2759"/>
<dbReference type="CDD" id="cd12087">
    <property type="entry name" value="TM_EGFR-like"/>
    <property type="match status" value="1"/>
</dbReference>
<feature type="region of interest" description="Disordered" evidence="1">
    <location>
        <begin position="246"/>
        <end position="269"/>
    </location>
</feature>
<feature type="region of interest" description="Disordered" evidence="1">
    <location>
        <begin position="518"/>
        <end position="537"/>
    </location>
</feature>
<feature type="signal peptide" evidence="3">
    <location>
        <begin position="1"/>
        <end position="27"/>
    </location>
</feature>
<feature type="compositionally biased region" description="Polar residues" evidence="1">
    <location>
        <begin position="411"/>
        <end position="425"/>
    </location>
</feature>
<dbReference type="Proteomes" id="UP000775872">
    <property type="component" value="Unassembled WGS sequence"/>
</dbReference>
<feature type="region of interest" description="Disordered" evidence="1">
    <location>
        <begin position="352"/>
        <end position="444"/>
    </location>
</feature>
<feature type="region of interest" description="Disordered" evidence="1">
    <location>
        <begin position="307"/>
        <end position="332"/>
    </location>
</feature>
<dbReference type="CDD" id="cd00174">
    <property type="entry name" value="SH3"/>
    <property type="match status" value="1"/>
</dbReference>
<reference evidence="4 5" key="2">
    <citation type="submission" date="2021-10" db="EMBL/GenBank/DDBJ databases">
        <authorList>
            <person name="Piombo E."/>
        </authorList>
    </citation>
    <scope>NUCLEOTIDE SEQUENCE [LARGE SCALE GENOMIC DNA]</scope>
</reference>
<evidence type="ECO:0000256" key="3">
    <source>
        <dbReference type="SAM" id="SignalP"/>
    </source>
</evidence>
<reference evidence="5" key="1">
    <citation type="submission" date="2019-06" db="EMBL/GenBank/DDBJ databases">
        <authorList>
            <person name="Broberg M."/>
        </authorList>
    </citation>
    <scope>NUCLEOTIDE SEQUENCE [LARGE SCALE GENOMIC DNA]</scope>
</reference>
<keyword evidence="2" id="KW-0472">Membrane</keyword>
<feature type="chain" id="PRO_5040118411" description="SH3 domain-containing protein" evidence="3">
    <location>
        <begin position="28"/>
        <end position="581"/>
    </location>
</feature>
<dbReference type="SUPFAM" id="SSF50044">
    <property type="entry name" value="SH3-domain"/>
    <property type="match status" value="1"/>
</dbReference>
<dbReference type="AlphaFoldDB" id="A0A9N9Z433"/>
<accession>A0A9N9Z433</accession>
<evidence type="ECO:0000256" key="2">
    <source>
        <dbReference type="SAM" id="Phobius"/>
    </source>
</evidence>
<keyword evidence="2" id="KW-1133">Transmembrane helix</keyword>
<feature type="compositionally biased region" description="Polar residues" evidence="1">
    <location>
        <begin position="307"/>
        <end position="318"/>
    </location>
</feature>
<evidence type="ECO:0000313" key="5">
    <source>
        <dbReference type="Proteomes" id="UP000775872"/>
    </source>
</evidence>
<comment type="caution">
    <text evidence="4">The sequence shown here is derived from an EMBL/GenBank/DDBJ whole genome shotgun (WGS) entry which is preliminary data.</text>
</comment>
<dbReference type="Gene3D" id="2.30.30.40">
    <property type="entry name" value="SH3 Domains"/>
    <property type="match status" value="1"/>
</dbReference>
<dbReference type="PANTHER" id="PTHR16861:SF4">
    <property type="entry name" value="SH3 DOMAIN PROTEIN (AFU_ORTHOLOGUE AFUA_1G13610)"/>
    <property type="match status" value="1"/>
</dbReference>
<keyword evidence="2" id="KW-0812">Transmembrane</keyword>
<evidence type="ECO:0000256" key="1">
    <source>
        <dbReference type="SAM" id="MobiDB-lite"/>
    </source>
</evidence>
<keyword evidence="5" id="KW-1185">Reference proteome</keyword>